<dbReference type="HOGENOM" id="CLU_1703051_0_0_6"/>
<evidence type="ECO:0000256" key="1">
    <source>
        <dbReference type="SAM" id="Phobius"/>
    </source>
</evidence>
<proteinExistence type="predicted"/>
<keyword evidence="1" id="KW-0472">Membrane</keyword>
<feature type="transmembrane region" description="Helical" evidence="1">
    <location>
        <begin position="54"/>
        <end position="74"/>
    </location>
</feature>
<dbReference type="AlphaFoldDB" id="R9S5Y4"/>
<dbReference type="STRING" id="1117647.M5M_03377"/>
<keyword evidence="3" id="KW-1185">Reference proteome</keyword>
<sequence>MSRSFATTQASRADVFQIALAPGACELRYRFGILLAMSLLAALAIVRYRPDWQVMFLSALALYAPLVWLLLCPLNGRWSGELIRFDGAVWWLGSGQLWRRLELRSHRRFGTFLVVAQFRHRDGVETLWLFPSSRACGSHRRMRLQLSTHSSERV</sequence>
<dbReference type="KEGG" id="saga:M5M_03377"/>
<accession>R9S5Y4</accession>
<name>R9S5Y4_SIMAS</name>
<protein>
    <submittedName>
        <fullName evidence="2">16S rRNA-processing protein RimM</fullName>
    </submittedName>
</protein>
<evidence type="ECO:0000313" key="2">
    <source>
        <dbReference type="EMBL" id="AGN11288.1"/>
    </source>
</evidence>
<dbReference type="Proteomes" id="UP000000466">
    <property type="component" value="Chromosome"/>
</dbReference>
<evidence type="ECO:0000313" key="3">
    <source>
        <dbReference type="Proteomes" id="UP000000466"/>
    </source>
</evidence>
<keyword evidence="1" id="KW-0812">Transmembrane</keyword>
<feature type="transmembrane region" description="Helical" evidence="1">
    <location>
        <begin position="31"/>
        <end position="48"/>
    </location>
</feature>
<gene>
    <name evidence="2" type="ordered locus">M5M_03377</name>
</gene>
<reference evidence="2 3" key="1">
    <citation type="journal article" date="2013" name="Genome Announc.">
        <title>Complete genome sequence of Simiduia agarivorans SA1(T), a marine bacterium able to degrade a variety of polysaccharides.</title>
        <authorList>
            <person name="Lin S.Y."/>
            <person name="Shieh W.Y."/>
            <person name="Chen J.S."/>
            <person name="Tang S.L."/>
        </authorList>
    </citation>
    <scope>NUCLEOTIDE SEQUENCE [LARGE SCALE GENOMIC DNA]</scope>
    <source>
        <strain evidence="3">DSM 21679 / JCM 13881 / BCRC 17597 / SA1</strain>
    </source>
</reference>
<keyword evidence="1" id="KW-1133">Transmembrane helix</keyword>
<dbReference type="EMBL" id="CP003746">
    <property type="protein sequence ID" value="AGN11288.1"/>
    <property type="molecule type" value="Genomic_DNA"/>
</dbReference>
<organism evidence="2 3">
    <name type="scientific">Simiduia agarivorans (strain DSM 21679 / JCM 13881 / BCRC 17597 / SA1)</name>
    <dbReference type="NCBI Taxonomy" id="1117647"/>
    <lineage>
        <taxon>Bacteria</taxon>
        <taxon>Pseudomonadati</taxon>
        <taxon>Pseudomonadota</taxon>
        <taxon>Gammaproteobacteria</taxon>
        <taxon>Cellvibrionales</taxon>
        <taxon>Cellvibrionaceae</taxon>
        <taxon>Simiduia</taxon>
    </lineage>
</organism>